<dbReference type="PANTHER" id="PTHR31027:SF2">
    <property type="entry name" value="LEBERCILIN DOMAIN-CONTAINING PROTEIN"/>
    <property type="match status" value="1"/>
</dbReference>
<feature type="compositionally biased region" description="Basic and acidic residues" evidence="2">
    <location>
        <begin position="1"/>
        <end position="11"/>
    </location>
</feature>
<feature type="compositionally biased region" description="Acidic residues" evidence="2">
    <location>
        <begin position="533"/>
        <end position="544"/>
    </location>
</feature>
<dbReference type="GO" id="GO:0042175">
    <property type="term" value="C:nuclear outer membrane-endoplasmic reticulum membrane network"/>
    <property type="evidence" value="ECO:0007669"/>
    <property type="project" value="TreeGrafter"/>
</dbReference>
<dbReference type="GO" id="GO:0003729">
    <property type="term" value="F:mRNA binding"/>
    <property type="evidence" value="ECO:0007669"/>
    <property type="project" value="TreeGrafter"/>
</dbReference>
<dbReference type="EMBL" id="JAOPGA020001361">
    <property type="protein sequence ID" value="KAL0487656.1"/>
    <property type="molecule type" value="Genomic_DNA"/>
</dbReference>
<feature type="non-terminal residue" evidence="3">
    <location>
        <position position="1"/>
    </location>
</feature>
<feature type="region of interest" description="Disordered" evidence="2">
    <location>
        <begin position="106"/>
        <end position="131"/>
    </location>
</feature>
<feature type="coiled-coil region" evidence="1">
    <location>
        <begin position="247"/>
        <end position="281"/>
    </location>
</feature>
<feature type="region of interest" description="Disordered" evidence="2">
    <location>
        <begin position="1"/>
        <end position="77"/>
    </location>
</feature>
<feature type="compositionally biased region" description="Polar residues" evidence="2">
    <location>
        <begin position="505"/>
        <end position="518"/>
    </location>
</feature>
<dbReference type="InterPro" id="IPR039604">
    <property type="entry name" value="Bfr1"/>
</dbReference>
<organism evidence="3 4">
    <name type="scientific">Acrasis kona</name>
    <dbReference type="NCBI Taxonomy" id="1008807"/>
    <lineage>
        <taxon>Eukaryota</taxon>
        <taxon>Discoba</taxon>
        <taxon>Heterolobosea</taxon>
        <taxon>Tetramitia</taxon>
        <taxon>Eutetramitia</taxon>
        <taxon>Acrasidae</taxon>
        <taxon>Acrasis</taxon>
    </lineage>
</organism>
<dbReference type="AlphaFoldDB" id="A0AAW2ZFZ4"/>
<dbReference type="GO" id="GO:0005783">
    <property type="term" value="C:endoplasmic reticulum"/>
    <property type="evidence" value="ECO:0007669"/>
    <property type="project" value="TreeGrafter"/>
</dbReference>
<keyword evidence="1" id="KW-0175">Coiled coil</keyword>
<dbReference type="Proteomes" id="UP001431209">
    <property type="component" value="Unassembled WGS sequence"/>
</dbReference>
<feature type="region of interest" description="Disordered" evidence="2">
    <location>
        <begin position="505"/>
        <end position="544"/>
    </location>
</feature>
<comment type="caution">
    <text evidence="3">The sequence shown here is derived from an EMBL/GenBank/DDBJ whole genome shotgun (WGS) entry which is preliminary data.</text>
</comment>
<gene>
    <name evidence="3" type="ORF">AKO1_008724</name>
</gene>
<accession>A0AAW2ZFZ4</accession>
<proteinExistence type="predicted"/>
<evidence type="ECO:0000256" key="1">
    <source>
        <dbReference type="SAM" id="Coils"/>
    </source>
</evidence>
<protein>
    <submittedName>
        <fullName evidence="3">Laminin-like protein</fullName>
    </submittedName>
</protein>
<name>A0AAW2ZFZ4_9EUKA</name>
<dbReference type="PANTHER" id="PTHR31027">
    <property type="entry name" value="NUCLEAR SEGREGATION PROTEIN BFR1"/>
    <property type="match status" value="1"/>
</dbReference>
<feature type="compositionally biased region" description="Basic and acidic residues" evidence="2">
    <location>
        <begin position="20"/>
        <end position="51"/>
    </location>
</feature>
<feature type="compositionally biased region" description="Basic and acidic residues" evidence="2">
    <location>
        <begin position="61"/>
        <end position="77"/>
    </location>
</feature>
<dbReference type="GO" id="GO:1990904">
    <property type="term" value="C:ribonucleoprotein complex"/>
    <property type="evidence" value="ECO:0007669"/>
    <property type="project" value="TreeGrafter"/>
</dbReference>
<keyword evidence="4" id="KW-1185">Reference proteome</keyword>
<sequence length="544" mass="63406">VAVEQKTESKRGRGPRGRGYSKDSKDSKDRDNAVGKDSRKESGESSEGKKREPQKKRREQTKREFESVEELEKKISELEVVAEPDINAVHKKTDEIYKKIEEAQDKLAKNRQKMDEQNRSSSKHEGRRQELYDLVNDHTSKLKAKIREKDNIQLSLTQLEQERDEHRRKQDSIKKDLQYTRIEDVEKKIASLEGTLSSETHDRRTENSLVTQIRKLRANKEVLSKLTNVKDNTENNDNKITELRSLSKNLQKSVEELVGSKNKLSEELNEINIKTDNTDRKKFQENNSALRETITKLYESADKIRADAKVHSQKYRVYEKELSDLKYRLDYQKNQEKRQKEYEARKEKQALFQKQQEERNKKWAEEEAEYKELEKLTLYDNEIKMCDSLIAYLEKVQKTNAQKLAKLNQSKQIVSGDITSLRNKAKKDQNLQKKQQQQLTVNHPIDNFRNFSSLGLEAPLYVSKIDASIQALRKKRRDYKDAQSHAQSGKGLSYDTFGEVKEITTVTSDQTLDVSTDSVGEENAEQEQKTEENETEPESNEIQA</sequence>
<dbReference type="GO" id="GO:0008298">
    <property type="term" value="P:intracellular mRNA localization"/>
    <property type="evidence" value="ECO:0007669"/>
    <property type="project" value="TreeGrafter"/>
</dbReference>
<reference evidence="3 4" key="1">
    <citation type="submission" date="2024-03" db="EMBL/GenBank/DDBJ databases">
        <title>The Acrasis kona genome and developmental transcriptomes reveal deep origins of eukaryotic multicellular pathways.</title>
        <authorList>
            <person name="Sheikh S."/>
            <person name="Fu C.-J."/>
            <person name="Brown M.W."/>
            <person name="Baldauf S.L."/>
        </authorList>
    </citation>
    <scope>NUCLEOTIDE SEQUENCE [LARGE SCALE GENOMIC DNA]</scope>
    <source>
        <strain evidence="3 4">ATCC MYA-3509</strain>
    </source>
</reference>
<evidence type="ECO:0000313" key="3">
    <source>
        <dbReference type="EMBL" id="KAL0487656.1"/>
    </source>
</evidence>
<evidence type="ECO:0000256" key="2">
    <source>
        <dbReference type="SAM" id="MobiDB-lite"/>
    </source>
</evidence>
<evidence type="ECO:0000313" key="4">
    <source>
        <dbReference type="Proteomes" id="UP001431209"/>
    </source>
</evidence>